<reference evidence="14 15" key="1">
    <citation type="submission" date="2018-02" db="EMBL/GenBank/DDBJ databases">
        <title>Solimicrobium silvestre gen. nov., sp. nov., isolated from alpine forest soil.</title>
        <authorList>
            <person name="Margesin R."/>
            <person name="Albuquerque L."/>
            <person name="Zhang D.-C."/>
            <person name="Froufe H.J.C."/>
            <person name="Severino R."/>
            <person name="Roxo I."/>
            <person name="Egas C."/>
            <person name="Da Costa M.S."/>
        </authorList>
    </citation>
    <scope>NUCLEOTIDE SEQUENCE [LARGE SCALE GENOMIC DNA]</scope>
    <source>
        <strain evidence="14 15">S20-91</strain>
    </source>
</reference>
<keyword evidence="6" id="KW-0808">Transferase</keyword>
<dbReference type="OrthoDB" id="9773443at2"/>
<dbReference type="Pfam" id="PF00485">
    <property type="entry name" value="PRK"/>
    <property type="match status" value="1"/>
</dbReference>
<keyword evidence="5" id="KW-0113">Calvin cycle</keyword>
<keyword evidence="9" id="KW-0067">ATP-binding</keyword>
<feature type="transmembrane region" description="Helical" evidence="12">
    <location>
        <begin position="308"/>
        <end position="330"/>
    </location>
</feature>
<name>A0A2S9H1W3_9BURK</name>
<comment type="caution">
    <text evidence="14">The sequence shown here is derived from an EMBL/GenBank/DDBJ whole genome shotgun (WGS) entry which is preliminary data.</text>
</comment>
<proteinExistence type="inferred from homology"/>
<comment type="catalytic activity">
    <reaction evidence="10 11">
        <text>D-ribulose 5-phosphate + ATP = D-ribulose 1,5-bisphosphate + ADP + H(+)</text>
        <dbReference type="Rhea" id="RHEA:19365"/>
        <dbReference type="ChEBI" id="CHEBI:15378"/>
        <dbReference type="ChEBI" id="CHEBI:30616"/>
        <dbReference type="ChEBI" id="CHEBI:57870"/>
        <dbReference type="ChEBI" id="CHEBI:58121"/>
        <dbReference type="ChEBI" id="CHEBI:456216"/>
        <dbReference type="EC" id="2.7.1.19"/>
    </reaction>
</comment>
<evidence type="ECO:0000256" key="10">
    <source>
        <dbReference type="ARBA" id="ARBA00047663"/>
    </source>
</evidence>
<dbReference type="GO" id="GO:0019253">
    <property type="term" value="P:reductive pentose-phosphate cycle"/>
    <property type="evidence" value="ECO:0007669"/>
    <property type="project" value="UniProtKB-KW"/>
</dbReference>
<dbReference type="EC" id="2.7.1.19" evidence="3 11"/>
<dbReference type="PRINTS" id="PR00478">
    <property type="entry name" value="PHRIBLKINASE"/>
</dbReference>
<evidence type="ECO:0000256" key="7">
    <source>
        <dbReference type="ARBA" id="ARBA00022741"/>
    </source>
</evidence>
<feature type="transmembrane region" description="Helical" evidence="12">
    <location>
        <begin position="158"/>
        <end position="185"/>
    </location>
</feature>
<feature type="domain" description="Phosphoribulokinase/uridine kinase" evidence="13">
    <location>
        <begin position="392"/>
        <end position="565"/>
    </location>
</feature>
<gene>
    <name evidence="14" type="ORF">S2091_1147</name>
</gene>
<sequence length="683" mass="76182">MRKVCLHPMFFLGLAIRLALIIGLTPLAVSDWYVPFLDASISSVTLDPWSGWMTGGGTPVAFPYGYAMWLFFLPITLITKLIGAPLQYGYELTLLAADFCLLTTLHHLLPGRPRLLLAVYWLSPIVILASYALGLNDLVPALFLTLSIFFIRRVELKFAGALCAAAISAKLSMVVALPFFIIFLYNNKALRQRIAQFLLGFLVCSLILGVPFLFSYAALQMLFGNPEMGKVYRLALSLGDNVSIYIVPLVYMIMLYLAWRIRRLNFDLFQAITGMAFLLIVLMTPASPGWFVWSIPFLVLYQAMSGRIAILLIGVFSALYVLSTLLVTPLQLTNNSGFDLGSALHMSAQLGSHAASLLHTSMVAIGVVLAIRIWREAISRNDFFRLSRKPFVIGIAGDSGAGKDTFADSITALFGGHSVVKLSGDDYHLWDRQKPMWQVMTHLNPMSNDLEGFCRDLVSLTDGKSIQSKHYDHTTGKMSKPVQITSNDFIIASGLHALYLPILRDCYNLKIYLDIDEGLRRHFKLKRDVDKRGHTVERVLSSFEKREPDSERFIRPQSTYGDLTLALHPIHPRMLESLDDKHPLRLKLIVKTRHGFNELSLNRVLVGVCGLHVDIIVCDDGSEVQMIIEGEASAADVAMAAEMLCPKVLEFLDIPPKWQAGMAGLMQLITLSHISQALTKRFI</sequence>
<dbReference type="PROSITE" id="PS00567">
    <property type="entry name" value="PHOSPHORIBULOKINASE"/>
    <property type="match status" value="1"/>
</dbReference>
<comment type="pathway">
    <text evidence="1">Carbohydrate biosynthesis; Calvin cycle.</text>
</comment>
<keyword evidence="12" id="KW-1133">Transmembrane helix</keyword>
<keyword evidence="8 14" id="KW-0418">Kinase</keyword>
<feature type="transmembrane region" description="Helical" evidence="12">
    <location>
        <begin position="231"/>
        <end position="259"/>
    </location>
</feature>
<organism evidence="14 15">
    <name type="scientific">Solimicrobium silvestre</name>
    <dbReference type="NCBI Taxonomy" id="2099400"/>
    <lineage>
        <taxon>Bacteria</taxon>
        <taxon>Pseudomonadati</taxon>
        <taxon>Pseudomonadota</taxon>
        <taxon>Betaproteobacteria</taxon>
        <taxon>Burkholderiales</taxon>
        <taxon>Oxalobacteraceae</taxon>
        <taxon>Solimicrobium</taxon>
    </lineage>
</organism>
<keyword evidence="12" id="KW-0812">Transmembrane</keyword>
<keyword evidence="7" id="KW-0547">Nucleotide-binding</keyword>
<keyword evidence="12" id="KW-0472">Membrane</keyword>
<evidence type="ECO:0000256" key="6">
    <source>
        <dbReference type="ARBA" id="ARBA00022679"/>
    </source>
</evidence>
<dbReference type="Gene3D" id="3.40.50.300">
    <property type="entry name" value="P-loop containing nucleotide triphosphate hydrolases"/>
    <property type="match status" value="1"/>
</dbReference>
<protein>
    <recommendedName>
        <fullName evidence="3 11">Phosphoribulokinase</fullName>
        <ecNumber evidence="3 11">2.7.1.19</ecNumber>
    </recommendedName>
</protein>
<dbReference type="RefSeq" id="WP_105530847.1">
    <property type="nucleotide sequence ID" value="NZ_PUGF01000004.1"/>
</dbReference>
<feature type="transmembrane region" description="Helical" evidence="12">
    <location>
        <begin position="61"/>
        <end position="82"/>
    </location>
</feature>
<evidence type="ECO:0000313" key="15">
    <source>
        <dbReference type="Proteomes" id="UP000237839"/>
    </source>
</evidence>
<dbReference type="InterPro" id="IPR027417">
    <property type="entry name" value="P-loop_NTPase"/>
</dbReference>
<feature type="transmembrane region" description="Helical" evidence="12">
    <location>
        <begin position="350"/>
        <end position="371"/>
    </location>
</feature>
<feature type="transmembrane region" description="Helical" evidence="12">
    <location>
        <begin position="271"/>
        <end position="301"/>
    </location>
</feature>
<dbReference type="GO" id="GO:0005524">
    <property type="term" value="F:ATP binding"/>
    <property type="evidence" value="ECO:0007669"/>
    <property type="project" value="UniProtKB-KW"/>
</dbReference>
<evidence type="ECO:0000256" key="8">
    <source>
        <dbReference type="ARBA" id="ARBA00022777"/>
    </source>
</evidence>
<dbReference type="PANTHER" id="PTHR10285">
    <property type="entry name" value="URIDINE KINASE"/>
    <property type="match status" value="1"/>
</dbReference>
<evidence type="ECO:0000259" key="13">
    <source>
        <dbReference type="Pfam" id="PF00485"/>
    </source>
</evidence>
<evidence type="ECO:0000256" key="12">
    <source>
        <dbReference type="SAM" id="Phobius"/>
    </source>
</evidence>
<dbReference type="Proteomes" id="UP000237839">
    <property type="component" value="Unassembled WGS sequence"/>
</dbReference>
<feature type="transmembrane region" description="Helical" evidence="12">
    <location>
        <begin position="197"/>
        <end position="219"/>
    </location>
</feature>
<evidence type="ECO:0000313" key="14">
    <source>
        <dbReference type="EMBL" id="PRC93974.1"/>
    </source>
</evidence>
<evidence type="ECO:0000256" key="5">
    <source>
        <dbReference type="ARBA" id="ARBA00022567"/>
    </source>
</evidence>
<evidence type="ECO:0000256" key="4">
    <source>
        <dbReference type="ARBA" id="ARBA00022531"/>
    </source>
</evidence>
<evidence type="ECO:0000256" key="11">
    <source>
        <dbReference type="RuleBase" id="RU004082"/>
    </source>
</evidence>
<keyword evidence="15" id="KW-1185">Reference proteome</keyword>
<evidence type="ECO:0000256" key="9">
    <source>
        <dbReference type="ARBA" id="ARBA00022840"/>
    </source>
</evidence>
<feature type="transmembrane region" description="Helical" evidence="12">
    <location>
        <begin position="121"/>
        <end position="151"/>
    </location>
</feature>
<comment type="similarity">
    <text evidence="2 11">Belongs to the phosphoribulokinase family.</text>
</comment>
<evidence type="ECO:0000256" key="2">
    <source>
        <dbReference type="ARBA" id="ARBA00009719"/>
    </source>
</evidence>
<evidence type="ECO:0000256" key="1">
    <source>
        <dbReference type="ARBA" id="ARBA00005215"/>
    </source>
</evidence>
<dbReference type="GO" id="GO:0008974">
    <property type="term" value="F:phosphoribulokinase activity"/>
    <property type="evidence" value="ECO:0007669"/>
    <property type="project" value="UniProtKB-EC"/>
</dbReference>
<dbReference type="InterPro" id="IPR006082">
    <property type="entry name" value="PRK"/>
</dbReference>
<keyword evidence="4" id="KW-0602">Photosynthesis</keyword>
<dbReference type="InterPro" id="IPR006083">
    <property type="entry name" value="PRK/URK"/>
</dbReference>
<dbReference type="AlphaFoldDB" id="A0A2S9H1W3"/>
<dbReference type="SUPFAM" id="SSF52540">
    <property type="entry name" value="P-loop containing nucleoside triphosphate hydrolases"/>
    <property type="match status" value="1"/>
</dbReference>
<dbReference type="EMBL" id="PUGF01000004">
    <property type="protein sequence ID" value="PRC93974.1"/>
    <property type="molecule type" value="Genomic_DNA"/>
</dbReference>
<accession>A0A2S9H1W3</accession>
<evidence type="ECO:0000256" key="3">
    <source>
        <dbReference type="ARBA" id="ARBA00012042"/>
    </source>
</evidence>